<evidence type="ECO:0000256" key="4">
    <source>
        <dbReference type="ARBA" id="ARBA00022679"/>
    </source>
</evidence>
<keyword evidence="3 11" id="KW-0328">Glycosyltransferase</keyword>
<evidence type="ECO:0000256" key="6">
    <source>
        <dbReference type="ARBA" id="ARBA00022968"/>
    </source>
</evidence>
<name>A0AAN8KE90_PATCE</name>
<keyword evidence="4 11" id="KW-0808">Transferase</keyword>
<comment type="subcellular location">
    <subcellularLocation>
        <location evidence="10">Endomembrane system</location>
        <topology evidence="10">Single-pass type II membrane protein</topology>
    </subcellularLocation>
    <subcellularLocation>
        <location evidence="11">Golgi apparatus</location>
        <location evidence="11">Golgi stack membrane</location>
        <topology evidence="11">Single-pass type II membrane protein</topology>
    </subcellularLocation>
</comment>
<feature type="domain" description="Fucosyltransferase C-terminal" evidence="12">
    <location>
        <begin position="31"/>
        <end position="202"/>
    </location>
</feature>
<evidence type="ECO:0000256" key="1">
    <source>
        <dbReference type="ARBA" id="ARBA00004922"/>
    </source>
</evidence>
<dbReference type="Proteomes" id="UP001347796">
    <property type="component" value="Unassembled WGS sequence"/>
</dbReference>
<evidence type="ECO:0000256" key="3">
    <source>
        <dbReference type="ARBA" id="ARBA00022676"/>
    </source>
</evidence>
<evidence type="ECO:0000259" key="12">
    <source>
        <dbReference type="Pfam" id="PF00852"/>
    </source>
</evidence>
<keyword evidence="7" id="KW-1133">Transmembrane helix</keyword>
<keyword evidence="14" id="KW-1185">Reference proteome</keyword>
<dbReference type="AlphaFoldDB" id="A0AAN8KE90"/>
<sequence length="218" mass="25596">MTYRLDSTIPLIHKVLPTPIQDLPNLGGILSQKSTLIAAVVSNCEFAPSKRLKYIQFLQRHLEQPIDIYGRCGRFKGGKGYDWFKPISVKYKFYLAFENSLCKDYITEKFFERQNLNWVVIVRGSGNYSQFYPKQSYIDTRDFETTKDLADYIKYLDKNDTAYLEYLSNKVDFKAELNIPERFCEICQRLHKPLVPIHYANIWDWFSKNACTVPSDII</sequence>
<organism evidence="13 14">
    <name type="scientific">Patella caerulea</name>
    <name type="common">Rayed Mediterranean limpet</name>
    <dbReference type="NCBI Taxonomy" id="87958"/>
    <lineage>
        <taxon>Eukaryota</taxon>
        <taxon>Metazoa</taxon>
        <taxon>Spiralia</taxon>
        <taxon>Lophotrochozoa</taxon>
        <taxon>Mollusca</taxon>
        <taxon>Gastropoda</taxon>
        <taxon>Patellogastropoda</taxon>
        <taxon>Patelloidea</taxon>
        <taxon>Patellidae</taxon>
        <taxon>Patella</taxon>
    </lineage>
</organism>
<accession>A0AAN8KE90</accession>
<dbReference type="Gene3D" id="3.40.50.11660">
    <property type="entry name" value="Glycosyl transferase family 10, C-terminal domain"/>
    <property type="match status" value="1"/>
</dbReference>
<comment type="similarity">
    <text evidence="2 11">Belongs to the glycosyltransferase 10 family.</text>
</comment>
<dbReference type="InterPro" id="IPR001503">
    <property type="entry name" value="Glyco_trans_10"/>
</dbReference>
<dbReference type="EMBL" id="JAZGQO010000001">
    <property type="protein sequence ID" value="KAK6195140.1"/>
    <property type="molecule type" value="Genomic_DNA"/>
</dbReference>
<dbReference type="GO" id="GO:0046920">
    <property type="term" value="F:alpha-(1-&gt;3)-fucosyltransferase activity"/>
    <property type="evidence" value="ECO:0007669"/>
    <property type="project" value="TreeGrafter"/>
</dbReference>
<dbReference type="FunFam" id="3.40.50.11660:FF:000002">
    <property type="entry name" value="Alpha-(1,3)-fucosyltransferase"/>
    <property type="match status" value="1"/>
</dbReference>
<dbReference type="PANTHER" id="PTHR11929">
    <property type="entry name" value="ALPHA- 1,3 -FUCOSYLTRANSFERASE"/>
    <property type="match status" value="1"/>
</dbReference>
<evidence type="ECO:0000256" key="5">
    <source>
        <dbReference type="ARBA" id="ARBA00022692"/>
    </source>
</evidence>
<evidence type="ECO:0000313" key="14">
    <source>
        <dbReference type="Proteomes" id="UP001347796"/>
    </source>
</evidence>
<evidence type="ECO:0000256" key="9">
    <source>
        <dbReference type="ARBA" id="ARBA00023180"/>
    </source>
</evidence>
<keyword evidence="5 11" id="KW-0812">Transmembrane</keyword>
<keyword evidence="11" id="KW-0333">Golgi apparatus</keyword>
<evidence type="ECO:0000256" key="7">
    <source>
        <dbReference type="ARBA" id="ARBA00022989"/>
    </source>
</evidence>
<dbReference type="InterPro" id="IPR055270">
    <property type="entry name" value="Glyco_tran_10_C"/>
</dbReference>
<evidence type="ECO:0000256" key="10">
    <source>
        <dbReference type="ARBA" id="ARBA00060399"/>
    </source>
</evidence>
<dbReference type="SUPFAM" id="SSF53756">
    <property type="entry name" value="UDP-Glycosyltransferase/glycogen phosphorylase"/>
    <property type="match status" value="1"/>
</dbReference>
<reference evidence="13 14" key="1">
    <citation type="submission" date="2024-01" db="EMBL/GenBank/DDBJ databases">
        <title>The genome of the rayed Mediterranean limpet Patella caerulea (Linnaeus, 1758).</title>
        <authorList>
            <person name="Anh-Thu Weber A."/>
            <person name="Halstead-Nussloch G."/>
        </authorList>
    </citation>
    <scope>NUCLEOTIDE SEQUENCE [LARGE SCALE GENOMIC DNA]</scope>
    <source>
        <strain evidence="13">AATW-2023a</strain>
        <tissue evidence="13">Whole specimen</tissue>
    </source>
</reference>
<dbReference type="GO" id="GO:0032580">
    <property type="term" value="C:Golgi cisterna membrane"/>
    <property type="evidence" value="ECO:0007669"/>
    <property type="project" value="UniProtKB-SubCell"/>
</dbReference>
<evidence type="ECO:0000256" key="11">
    <source>
        <dbReference type="RuleBase" id="RU003832"/>
    </source>
</evidence>
<dbReference type="EC" id="2.4.1.-" evidence="11"/>
<protein>
    <recommendedName>
        <fullName evidence="11">Fucosyltransferase</fullName>
        <ecNumber evidence="11">2.4.1.-</ecNumber>
    </recommendedName>
</protein>
<comment type="caution">
    <text evidence="13">The sequence shown here is derived from an EMBL/GenBank/DDBJ whole genome shotgun (WGS) entry which is preliminary data.</text>
</comment>
<keyword evidence="6" id="KW-0735">Signal-anchor</keyword>
<dbReference type="Pfam" id="PF00852">
    <property type="entry name" value="Glyco_transf_10"/>
    <property type="match status" value="1"/>
</dbReference>
<proteinExistence type="inferred from homology"/>
<keyword evidence="9" id="KW-0325">Glycoprotein</keyword>
<comment type="pathway">
    <text evidence="1">Protein modification; protein glycosylation.</text>
</comment>
<gene>
    <name evidence="13" type="ORF">SNE40_000624</name>
</gene>
<evidence type="ECO:0000256" key="2">
    <source>
        <dbReference type="ARBA" id="ARBA00008919"/>
    </source>
</evidence>
<keyword evidence="8" id="KW-0472">Membrane</keyword>
<evidence type="ECO:0000256" key="8">
    <source>
        <dbReference type="ARBA" id="ARBA00023136"/>
    </source>
</evidence>
<dbReference type="InterPro" id="IPR038577">
    <property type="entry name" value="GT10-like_C_sf"/>
</dbReference>
<dbReference type="PANTHER" id="PTHR11929:SF145">
    <property type="entry name" value="ALPHA-(1,3)-FUCOSYLTRANSFERASE FUT-1"/>
    <property type="match status" value="1"/>
</dbReference>
<evidence type="ECO:0000313" key="13">
    <source>
        <dbReference type="EMBL" id="KAK6195140.1"/>
    </source>
</evidence>